<reference evidence="11" key="1">
    <citation type="submission" date="2022-11" db="EMBL/GenBank/DDBJ databases">
        <title>Chromosomal genome sequence assembly and mating type (MAT) locus characterization of the leprose asexual lichenized fungus Lepraria neglecta (Nyl.) Erichsen.</title>
        <authorList>
            <person name="Allen J.L."/>
            <person name="Pfeffer B."/>
        </authorList>
    </citation>
    <scope>NUCLEOTIDE SEQUENCE</scope>
    <source>
        <strain evidence="11">Allen 5258</strain>
    </source>
</reference>
<feature type="transmembrane region" description="Helical" evidence="10">
    <location>
        <begin position="293"/>
        <end position="313"/>
    </location>
</feature>
<organism evidence="11 12">
    <name type="scientific">Lepraria neglecta</name>
    <dbReference type="NCBI Taxonomy" id="209136"/>
    <lineage>
        <taxon>Eukaryota</taxon>
        <taxon>Fungi</taxon>
        <taxon>Dikarya</taxon>
        <taxon>Ascomycota</taxon>
        <taxon>Pezizomycotina</taxon>
        <taxon>Lecanoromycetes</taxon>
        <taxon>OSLEUM clade</taxon>
        <taxon>Lecanoromycetidae</taxon>
        <taxon>Lecanorales</taxon>
        <taxon>Lecanorineae</taxon>
        <taxon>Stereocaulaceae</taxon>
        <taxon>Lepraria</taxon>
    </lineage>
</organism>
<comment type="function">
    <text evidence="1">Fluoride channel required for the rapid expulsion of cytoplasmic fluoride.</text>
</comment>
<evidence type="ECO:0000256" key="1">
    <source>
        <dbReference type="ARBA" id="ARBA00002598"/>
    </source>
</evidence>
<dbReference type="GO" id="GO:1903425">
    <property type="term" value="F:fluoride transmembrane transporter activity"/>
    <property type="evidence" value="ECO:0007669"/>
    <property type="project" value="TreeGrafter"/>
</dbReference>
<name>A0AAD9Z9P6_9LECA</name>
<feature type="region of interest" description="Disordered" evidence="9">
    <location>
        <begin position="1"/>
        <end position="188"/>
    </location>
</feature>
<keyword evidence="6 10" id="KW-0472">Membrane</keyword>
<comment type="similarity">
    <text evidence="7">Belongs to the fluoride channel Fluc/FEX (TC 1.A.43) family.</text>
</comment>
<feature type="region of interest" description="Disordered" evidence="9">
    <location>
        <begin position="263"/>
        <end position="283"/>
    </location>
</feature>
<evidence type="ECO:0000256" key="4">
    <source>
        <dbReference type="ARBA" id="ARBA00022692"/>
    </source>
</evidence>
<dbReference type="InterPro" id="IPR003691">
    <property type="entry name" value="FluC"/>
</dbReference>
<dbReference type="AlphaFoldDB" id="A0AAD9Z9P6"/>
<accession>A0AAD9Z9P6</accession>
<evidence type="ECO:0000256" key="7">
    <source>
        <dbReference type="ARBA" id="ARBA00035120"/>
    </source>
</evidence>
<feature type="transmembrane region" description="Helical" evidence="10">
    <location>
        <begin position="197"/>
        <end position="216"/>
    </location>
</feature>
<feature type="transmembrane region" description="Helical" evidence="10">
    <location>
        <begin position="467"/>
        <end position="486"/>
    </location>
</feature>
<evidence type="ECO:0000256" key="9">
    <source>
        <dbReference type="SAM" id="MobiDB-lite"/>
    </source>
</evidence>
<keyword evidence="3" id="KW-1003">Cell membrane</keyword>
<comment type="caution">
    <text evidence="11">The sequence shown here is derived from an EMBL/GenBank/DDBJ whole genome shotgun (WGS) entry which is preliminary data.</text>
</comment>
<evidence type="ECO:0000313" key="11">
    <source>
        <dbReference type="EMBL" id="KAK3174175.1"/>
    </source>
</evidence>
<evidence type="ECO:0000313" key="12">
    <source>
        <dbReference type="Proteomes" id="UP001276659"/>
    </source>
</evidence>
<keyword evidence="5 10" id="KW-1133">Transmembrane helix</keyword>
<feature type="compositionally biased region" description="Basic and acidic residues" evidence="9">
    <location>
        <begin position="123"/>
        <end position="139"/>
    </location>
</feature>
<feature type="transmembrane region" description="Helical" evidence="10">
    <location>
        <begin position="437"/>
        <end position="455"/>
    </location>
</feature>
<evidence type="ECO:0000256" key="2">
    <source>
        <dbReference type="ARBA" id="ARBA00004651"/>
    </source>
</evidence>
<evidence type="ECO:0000256" key="3">
    <source>
        <dbReference type="ARBA" id="ARBA00022475"/>
    </source>
</evidence>
<gene>
    <name evidence="11" type="ORF">OEA41_001419</name>
</gene>
<comment type="catalytic activity">
    <reaction evidence="8">
        <text>fluoride(in) = fluoride(out)</text>
        <dbReference type="Rhea" id="RHEA:76159"/>
        <dbReference type="ChEBI" id="CHEBI:17051"/>
    </reaction>
    <physiologicalReaction direction="left-to-right" evidence="8">
        <dbReference type="Rhea" id="RHEA:76160"/>
    </physiologicalReaction>
</comment>
<evidence type="ECO:0000256" key="10">
    <source>
        <dbReference type="SAM" id="Phobius"/>
    </source>
</evidence>
<feature type="transmembrane region" description="Helical" evidence="10">
    <location>
        <begin position="351"/>
        <end position="379"/>
    </location>
</feature>
<keyword evidence="12" id="KW-1185">Reference proteome</keyword>
<feature type="compositionally biased region" description="Basic and acidic residues" evidence="9">
    <location>
        <begin position="157"/>
        <end position="185"/>
    </location>
</feature>
<proteinExistence type="inferred from homology"/>
<dbReference type="PANTHER" id="PTHR28259">
    <property type="entry name" value="FLUORIDE EXPORT PROTEIN 1-RELATED"/>
    <property type="match status" value="1"/>
</dbReference>
<evidence type="ECO:0000256" key="8">
    <source>
        <dbReference type="ARBA" id="ARBA00035585"/>
    </source>
</evidence>
<dbReference type="GO" id="GO:0005886">
    <property type="term" value="C:plasma membrane"/>
    <property type="evidence" value="ECO:0007669"/>
    <property type="project" value="UniProtKB-SubCell"/>
</dbReference>
<feature type="transmembrane region" description="Helical" evidence="10">
    <location>
        <begin position="228"/>
        <end position="246"/>
    </location>
</feature>
<dbReference type="PANTHER" id="PTHR28259:SF1">
    <property type="entry name" value="FLUORIDE EXPORT PROTEIN 1-RELATED"/>
    <property type="match status" value="1"/>
</dbReference>
<evidence type="ECO:0000256" key="5">
    <source>
        <dbReference type="ARBA" id="ARBA00022989"/>
    </source>
</evidence>
<dbReference type="Proteomes" id="UP001276659">
    <property type="component" value="Unassembled WGS sequence"/>
</dbReference>
<feature type="transmembrane region" description="Helical" evidence="10">
    <location>
        <begin position="399"/>
        <end position="417"/>
    </location>
</feature>
<keyword evidence="4 10" id="KW-0812">Transmembrane</keyword>
<feature type="compositionally biased region" description="Polar residues" evidence="9">
    <location>
        <begin position="1"/>
        <end position="11"/>
    </location>
</feature>
<dbReference type="Pfam" id="PF02537">
    <property type="entry name" value="CRCB"/>
    <property type="match status" value="1"/>
</dbReference>
<dbReference type="EMBL" id="JASNWA010000006">
    <property type="protein sequence ID" value="KAK3174175.1"/>
    <property type="molecule type" value="Genomic_DNA"/>
</dbReference>
<comment type="subcellular location">
    <subcellularLocation>
        <location evidence="2">Cell membrane</location>
        <topology evidence="2">Multi-pass membrane protein</topology>
    </subcellularLocation>
</comment>
<feature type="compositionally biased region" description="Polar residues" evidence="9">
    <location>
        <begin position="71"/>
        <end position="86"/>
    </location>
</feature>
<evidence type="ECO:0000256" key="6">
    <source>
        <dbReference type="ARBA" id="ARBA00023136"/>
    </source>
</evidence>
<sequence length="516" mass="56791">MTPGKGSNNPQDDQESDAGAVQPLGELPESRKARLWLGYSEDNLRNRQSEARLSQAQREKDLPTPNDRANGEQNSGGRRPQFNSIKSRLAPNNRDDGDEDYTIPNDYSNLDELAAPSPVASPVKERKQGYLEDRKRSDAVEDNLDELAVPSPIASPQKEREQEYLEDRTSGSPSSDEKGKQEILPRRQRASKLTTETYTISYLIFFSILGTLARLGLQALTFYPGAPVQTGLLWANVGGSLIMGFLSEDRKLFREEWGSNSSQRLKANDEEKGKRLQHSPSADKRHTAVKKTLPLYIGLATGFCGSFTSFSSFMRDAFFTLSNALKVPISHPSSAPISETINVHRNPGYSFLAVLAVLITTVGLSLMALQLGAHTALFLESFTPSIPFLFTRKVVDRSFVFVGWGCWLAAIFMAIFPPDRPGGPVDDASSSQETWRSQALFALVFAPPGCLLRFYASLHLNGRIKAFPLGTFAVNIFGTAMEAMFLDLQRVPIGGMVGCQVLQGMSDGSSTLTFME</sequence>
<protein>
    <submittedName>
        <fullName evidence="11">Uncharacterized protein</fullName>
    </submittedName>
</protein>